<name>A0A0C1EME5_9BACT</name>
<dbReference type="SUPFAM" id="SSF143990">
    <property type="entry name" value="YbiA-like"/>
    <property type="match status" value="1"/>
</dbReference>
<dbReference type="PATRIC" id="fig|83552.4.peg.1295"/>
<comment type="caution">
    <text evidence="4">The sequence shown here is derived from an EMBL/GenBank/DDBJ whole genome shotgun (WGS) entry which is preliminary data.</text>
</comment>
<sequence>MAFAYRKYLRMDYHQKIVSCFMGEFYFLSNFYPAKVEFEGITYPSVEHAYQSAKTLDISIRKQIAVLFTPLRAKNAGRGLTIRNDWDQIKLEVMEQCVRYKFTHHAFLGNKLLSTGNALIEEGNDWEDYFWGICDGRGENHLGKILIKIRSELRSKLSP</sequence>
<dbReference type="InterPro" id="IPR037238">
    <property type="entry name" value="YbiA-like_sf"/>
</dbReference>
<proteinExistence type="predicted"/>
<gene>
    <name evidence="4" type="primary">ybiA</name>
    <name evidence="4" type="ORF">DB43_GE00250</name>
</gene>
<dbReference type="EMBL" id="JSAM01000074">
    <property type="protein sequence ID" value="KIA77544.1"/>
    <property type="molecule type" value="Genomic_DNA"/>
</dbReference>
<evidence type="ECO:0000256" key="1">
    <source>
        <dbReference type="ARBA" id="ARBA00000022"/>
    </source>
</evidence>
<dbReference type="Proteomes" id="UP000031307">
    <property type="component" value="Unassembled WGS sequence"/>
</dbReference>
<evidence type="ECO:0000256" key="2">
    <source>
        <dbReference type="ARBA" id="ARBA00000751"/>
    </source>
</evidence>
<evidence type="ECO:0000313" key="4">
    <source>
        <dbReference type="EMBL" id="KIA77544.1"/>
    </source>
</evidence>
<dbReference type="Pfam" id="PF08719">
    <property type="entry name" value="NADAR"/>
    <property type="match status" value="1"/>
</dbReference>
<organism evidence="4 5">
    <name type="scientific">Parachlamydia acanthamoebae</name>
    <dbReference type="NCBI Taxonomy" id="83552"/>
    <lineage>
        <taxon>Bacteria</taxon>
        <taxon>Pseudomonadati</taxon>
        <taxon>Chlamydiota</taxon>
        <taxon>Chlamydiia</taxon>
        <taxon>Parachlamydiales</taxon>
        <taxon>Parachlamydiaceae</taxon>
        <taxon>Parachlamydia</taxon>
    </lineage>
</organism>
<comment type="catalytic activity">
    <reaction evidence="2">
        <text>2,5-diamino-6-hydroxy-4-(5-phosphoribosylamino)-pyrimidine + H2O = 2,5,6-triamino-4-hydroxypyrimidine + D-ribose 5-phosphate</text>
        <dbReference type="Rhea" id="RHEA:23436"/>
        <dbReference type="ChEBI" id="CHEBI:15377"/>
        <dbReference type="ChEBI" id="CHEBI:58614"/>
        <dbReference type="ChEBI" id="CHEBI:78346"/>
        <dbReference type="ChEBI" id="CHEBI:137796"/>
    </reaction>
</comment>
<comment type="catalytic activity">
    <reaction evidence="1">
        <text>5-amino-6-(5-phospho-D-ribosylamino)uracil + H2O = 5,6-diaminouracil + D-ribose 5-phosphate</text>
        <dbReference type="Rhea" id="RHEA:55020"/>
        <dbReference type="ChEBI" id="CHEBI:15377"/>
        <dbReference type="ChEBI" id="CHEBI:46252"/>
        <dbReference type="ChEBI" id="CHEBI:58453"/>
        <dbReference type="ChEBI" id="CHEBI:78346"/>
    </reaction>
</comment>
<dbReference type="Gene3D" id="1.10.357.40">
    <property type="entry name" value="YbiA-like"/>
    <property type="match status" value="1"/>
</dbReference>
<evidence type="ECO:0000313" key="5">
    <source>
        <dbReference type="Proteomes" id="UP000031307"/>
    </source>
</evidence>
<accession>A0A0C1EME5</accession>
<dbReference type="AlphaFoldDB" id="A0A0C1EME5"/>
<dbReference type="CDD" id="cd15457">
    <property type="entry name" value="NADAR"/>
    <property type="match status" value="1"/>
</dbReference>
<feature type="domain" description="NADAR" evidence="3">
    <location>
        <begin position="24"/>
        <end position="154"/>
    </location>
</feature>
<evidence type="ECO:0000259" key="3">
    <source>
        <dbReference type="Pfam" id="PF08719"/>
    </source>
</evidence>
<reference evidence="4 5" key="1">
    <citation type="journal article" date="2014" name="Mol. Biol. Evol.">
        <title>Massive expansion of Ubiquitination-related gene families within the Chlamydiae.</title>
        <authorList>
            <person name="Domman D."/>
            <person name="Collingro A."/>
            <person name="Lagkouvardos I."/>
            <person name="Gehre L."/>
            <person name="Weinmaier T."/>
            <person name="Rattei T."/>
            <person name="Subtil A."/>
            <person name="Horn M."/>
        </authorList>
    </citation>
    <scope>NUCLEOTIDE SEQUENCE [LARGE SCALE GENOMIC DNA]</scope>
    <source>
        <strain evidence="4 5">OEW1</strain>
    </source>
</reference>
<dbReference type="NCBIfam" id="TIGR02464">
    <property type="entry name" value="ribofla_fusion"/>
    <property type="match status" value="1"/>
</dbReference>
<protein>
    <submittedName>
        <fullName evidence="4">Swarming motility protein YbiA</fullName>
    </submittedName>
</protein>
<dbReference type="InterPro" id="IPR012816">
    <property type="entry name" value="NADAR"/>
</dbReference>